<evidence type="ECO:0000256" key="7">
    <source>
        <dbReference type="SAM" id="Phobius"/>
    </source>
</evidence>
<feature type="transmembrane region" description="Helical" evidence="7">
    <location>
        <begin position="240"/>
        <end position="259"/>
    </location>
</feature>
<evidence type="ECO:0000256" key="5">
    <source>
        <dbReference type="ARBA" id="ARBA00022989"/>
    </source>
</evidence>
<comment type="similarity">
    <text evidence="2">Belongs to the UPF0324 family.</text>
</comment>
<feature type="transmembrane region" description="Helical" evidence="7">
    <location>
        <begin position="342"/>
        <end position="364"/>
    </location>
</feature>
<keyword evidence="3" id="KW-1003">Cell membrane</keyword>
<feature type="transmembrane region" description="Helical" evidence="7">
    <location>
        <begin position="310"/>
        <end position="330"/>
    </location>
</feature>
<dbReference type="PANTHER" id="PTHR30106:SF2">
    <property type="entry name" value="UPF0324 INNER MEMBRANE PROTEIN YEIH"/>
    <property type="match status" value="1"/>
</dbReference>
<gene>
    <name evidence="8" type="ORF">CF386_10120</name>
</gene>
<feature type="transmembrane region" description="Helical" evidence="7">
    <location>
        <begin position="210"/>
        <end position="234"/>
    </location>
</feature>
<evidence type="ECO:0000256" key="1">
    <source>
        <dbReference type="ARBA" id="ARBA00004651"/>
    </source>
</evidence>
<sequence length="367" mass="40251">MKKLIPGLSLTFLIAFISYLISHLPIKPFTIHKHGIDIHPIEPLIISIVLGIILGNSLLKKNQKTSNIENLNGVINSKYLNKFFLNGVKYSANALLPLGIIFMGAKFDLYDLMKISGSALVINLLCMIMAYFSTIYICNKLKLDSKMSTLITIGTVICGSSAIAATSPVIKANETQTSIAMAVVSLYGLIAIFTFPLIGNYLGLTDLQYGIFSGAVIQAVPQVLAAGFAVSIFAGQVATVVKMVRILLLGPMVVLSGIKHRQESEDKAIKRPWHYYCPRFIFYFLFMVILNSLGFFNWCSKFLHLDVGSILLNASFYLMTMAMAAIGLNTDLKSLINQGGKPLLAGGIAMIILGVFCLLVLYLYHFI</sequence>
<feature type="transmembrane region" description="Helical" evidence="7">
    <location>
        <begin position="87"/>
        <end position="105"/>
    </location>
</feature>
<evidence type="ECO:0000313" key="9">
    <source>
        <dbReference type="Proteomes" id="UP000242175"/>
    </source>
</evidence>
<evidence type="ECO:0000313" key="8">
    <source>
        <dbReference type="EMBL" id="ASK79406.1"/>
    </source>
</evidence>
<feature type="transmembrane region" description="Helical" evidence="7">
    <location>
        <begin position="150"/>
        <end position="170"/>
    </location>
</feature>
<keyword evidence="4 7" id="KW-0812">Transmembrane</keyword>
<dbReference type="PANTHER" id="PTHR30106">
    <property type="entry name" value="INNER MEMBRANE PROTEIN YEIH-RELATED"/>
    <property type="match status" value="1"/>
</dbReference>
<feature type="transmembrane region" description="Helical" evidence="7">
    <location>
        <begin position="117"/>
        <end position="138"/>
    </location>
</feature>
<dbReference type="OrthoDB" id="5393513at2"/>
<dbReference type="RefSeq" id="WP_089074314.1">
    <property type="nucleotide sequence ID" value="NZ_CBCSAM010000004.1"/>
</dbReference>
<dbReference type="AlphaFoldDB" id="A0A220VGP4"/>
<protein>
    <recommendedName>
        <fullName evidence="10">Sulfate exporter family transporter</fullName>
    </recommendedName>
</protein>
<dbReference type="KEGG" id="pmai:CF386_10120"/>
<feature type="transmembrane region" description="Helical" evidence="7">
    <location>
        <begin position="280"/>
        <end position="298"/>
    </location>
</feature>
<name>A0A220VGP4_9GAMM</name>
<evidence type="ECO:0000256" key="6">
    <source>
        <dbReference type="ARBA" id="ARBA00023136"/>
    </source>
</evidence>
<feature type="transmembrane region" description="Helical" evidence="7">
    <location>
        <begin position="38"/>
        <end position="59"/>
    </location>
</feature>
<feature type="transmembrane region" description="Helical" evidence="7">
    <location>
        <begin position="176"/>
        <end position="198"/>
    </location>
</feature>
<feature type="transmembrane region" description="Helical" evidence="7">
    <location>
        <begin position="7"/>
        <end position="26"/>
    </location>
</feature>
<reference evidence="8 9" key="1">
    <citation type="journal article" date="2016" name="Int. J. Syst. Evol. Microbiol.">
        <title>Paraphotobacterium marinum gen. nov., sp. nov., a member of the family Vibrionaceae, isolated from surface seawater.</title>
        <authorList>
            <person name="Huang Z."/>
            <person name="Dong C."/>
            <person name="Shao Z."/>
        </authorList>
    </citation>
    <scope>NUCLEOTIDE SEQUENCE [LARGE SCALE GENOMIC DNA]</scope>
    <source>
        <strain evidence="8 9">NSCS20N07D</strain>
    </source>
</reference>
<organism evidence="8 9">
    <name type="scientific">Paraphotobacterium marinum</name>
    <dbReference type="NCBI Taxonomy" id="1755811"/>
    <lineage>
        <taxon>Bacteria</taxon>
        <taxon>Pseudomonadati</taxon>
        <taxon>Pseudomonadota</taxon>
        <taxon>Gammaproteobacteria</taxon>
        <taxon>Vibrionales</taxon>
        <taxon>Vibrionaceae</taxon>
        <taxon>Paraphotobacterium</taxon>
    </lineage>
</organism>
<keyword evidence="5 7" id="KW-1133">Transmembrane helix</keyword>
<accession>A0A220VGP4</accession>
<dbReference type="GO" id="GO:0005886">
    <property type="term" value="C:plasma membrane"/>
    <property type="evidence" value="ECO:0007669"/>
    <property type="project" value="UniProtKB-SubCell"/>
</dbReference>
<evidence type="ECO:0008006" key="10">
    <source>
        <dbReference type="Google" id="ProtNLM"/>
    </source>
</evidence>
<proteinExistence type="inferred from homology"/>
<evidence type="ECO:0000256" key="2">
    <source>
        <dbReference type="ARBA" id="ARBA00007977"/>
    </source>
</evidence>
<evidence type="ECO:0000256" key="4">
    <source>
        <dbReference type="ARBA" id="ARBA00022692"/>
    </source>
</evidence>
<keyword evidence="6 7" id="KW-0472">Membrane</keyword>
<dbReference type="EMBL" id="CP022356">
    <property type="protein sequence ID" value="ASK79406.1"/>
    <property type="molecule type" value="Genomic_DNA"/>
</dbReference>
<comment type="subcellular location">
    <subcellularLocation>
        <location evidence="1">Cell membrane</location>
        <topology evidence="1">Multi-pass membrane protein</topology>
    </subcellularLocation>
</comment>
<evidence type="ECO:0000256" key="3">
    <source>
        <dbReference type="ARBA" id="ARBA00022475"/>
    </source>
</evidence>
<dbReference type="Pfam" id="PF03601">
    <property type="entry name" value="Cons_hypoth698"/>
    <property type="match status" value="1"/>
</dbReference>
<keyword evidence="9" id="KW-1185">Reference proteome</keyword>
<dbReference type="InterPro" id="IPR018383">
    <property type="entry name" value="UPF0324_pro"/>
</dbReference>
<dbReference type="Proteomes" id="UP000242175">
    <property type="component" value="Chromosome small"/>
</dbReference>